<evidence type="ECO:0000256" key="1">
    <source>
        <dbReference type="SAM" id="MobiDB-lite"/>
    </source>
</evidence>
<dbReference type="SUPFAM" id="SSF48371">
    <property type="entry name" value="ARM repeat"/>
    <property type="match status" value="1"/>
</dbReference>
<keyword evidence="3" id="KW-1185">Reference proteome</keyword>
<evidence type="ECO:0000313" key="2">
    <source>
        <dbReference type="EMBL" id="RKO85806.1"/>
    </source>
</evidence>
<sequence length="318" mass="34472">MTRTGSSVEPASQHKKPAAEPPKATTSQPNELAAPPKLQKALYGQIESIEVLAIDIPKIYEDLAHYIARLITAGTLDLAEVHALCAPLLASPAPHPPAVKLLGEIYVSVQESEGAAALKTLHKEQSDAVWKTFWPVGKAFDDVCAEWTEQCKVTGICPRLVFIKELRSKLLNENTEAVGTWVLSCTDESARSSPGFPRIIATSVFRTVAVNTVFANGVDRPVESSTELIKRQRDLLAGLKPFLLRFATRAAYAQVQILLAAQNFSAEIGFPQGELEHFFVPRIAPFPHEALADASAEDAATKATALAAVKSWLKEIKA</sequence>
<feature type="compositionally biased region" description="Polar residues" evidence="1">
    <location>
        <begin position="1"/>
        <end position="10"/>
    </location>
</feature>
<accession>A0A4P9W6Q2</accession>
<protein>
    <submittedName>
        <fullName evidence="2">Uncharacterized protein</fullName>
    </submittedName>
</protein>
<dbReference type="Proteomes" id="UP000269721">
    <property type="component" value="Unassembled WGS sequence"/>
</dbReference>
<dbReference type="AlphaFoldDB" id="A0A4P9W6Q2"/>
<proteinExistence type="predicted"/>
<organism evidence="2 3">
    <name type="scientific">Blyttiomyces helicus</name>
    <dbReference type="NCBI Taxonomy" id="388810"/>
    <lineage>
        <taxon>Eukaryota</taxon>
        <taxon>Fungi</taxon>
        <taxon>Fungi incertae sedis</taxon>
        <taxon>Chytridiomycota</taxon>
        <taxon>Chytridiomycota incertae sedis</taxon>
        <taxon>Chytridiomycetes</taxon>
        <taxon>Chytridiomycetes incertae sedis</taxon>
        <taxon>Blyttiomyces</taxon>
    </lineage>
</organism>
<feature type="region of interest" description="Disordered" evidence="1">
    <location>
        <begin position="1"/>
        <end position="33"/>
    </location>
</feature>
<reference evidence="3" key="1">
    <citation type="journal article" date="2018" name="Nat. Microbiol.">
        <title>Leveraging single-cell genomics to expand the fungal tree of life.</title>
        <authorList>
            <person name="Ahrendt S.R."/>
            <person name="Quandt C.A."/>
            <person name="Ciobanu D."/>
            <person name="Clum A."/>
            <person name="Salamov A."/>
            <person name="Andreopoulos B."/>
            <person name="Cheng J.F."/>
            <person name="Woyke T."/>
            <person name="Pelin A."/>
            <person name="Henrissat B."/>
            <person name="Reynolds N.K."/>
            <person name="Benny G.L."/>
            <person name="Smith M.E."/>
            <person name="James T.Y."/>
            <person name="Grigoriev I.V."/>
        </authorList>
    </citation>
    <scope>NUCLEOTIDE SEQUENCE [LARGE SCALE GENOMIC DNA]</scope>
</reference>
<name>A0A4P9W6Q2_9FUNG</name>
<evidence type="ECO:0000313" key="3">
    <source>
        <dbReference type="Proteomes" id="UP000269721"/>
    </source>
</evidence>
<gene>
    <name evidence="2" type="ORF">BDK51DRAFT_29430</name>
</gene>
<dbReference type="Gene3D" id="1.25.40.180">
    <property type="match status" value="2"/>
</dbReference>
<dbReference type="InterPro" id="IPR016024">
    <property type="entry name" value="ARM-type_fold"/>
</dbReference>
<dbReference type="EMBL" id="KZ998728">
    <property type="protein sequence ID" value="RKO85806.1"/>
    <property type="molecule type" value="Genomic_DNA"/>
</dbReference>